<gene>
    <name evidence="1" type="primary">Nfu_g_1_011154</name>
</gene>
<evidence type="ECO:0000313" key="1">
    <source>
        <dbReference type="EMBL" id="SBQ74813.1"/>
    </source>
</evidence>
<sequence length="36" mass="4241">LIKIKTRIKIELHGNNSLRSQKQYTNLLSNYHVSTE</sequence>
<reference evidence="1" key="2">
    <citation type="submission" date="2016-06" db="EMBL/GenBank/DDBJ databases">
        <title>The genome of a short-lived fish provides insights into sex chromosome evolution and the genetic control of aging.</title>
        <authorList>
            <person name="Reichwald K."/>
            <person name="Felder M."/>
            <person name="Petzold A."/>
            <person name="Koch P."/>
            <person name="Groth M."/>
            <person name="Platzer M."/>
        </authorList>
    </citation>
    <scope>NUCLEOTIDE SEQUENCE</scope>
    <source>
        <tissue evidence="1">Brain</tissue>
    </source>
</reference>
<feature type="non-terminal residue" evidence="1">
    <location>
        <position position="36"/>
    </location>
</feature>
<dbReference type="EMBL" id="HAEC01006675">
    <property type="protein sequence ID" value="SBQ74813.1"/>
    <property type="molecule type" value="Transcribed_RNA"/>
</dbReference>
<proteinExistence type="predicted"/>
<name>A0A1A8GUC6_9TELE</name>
<dbReference type="AlphaFoldDB" id="A0A1A8GUC6"/>
<reference evidence="1" key="1">
    <citation type="submission" date="2016-05" db="EMBL/GenBank/DDBJ databases">
        <authorList>
            <person name="Lavstsen T."/>
            <person name="Jespersen J.S."/>
        </authorList>
    </citation>
    <scope>NUCLEOTIDE SEQUENCE</scope>
    <source>
        <tissue evidence="1">Brain</tissue>
    </source>
</reference>
<accession>A0A1A8GUC6</accession>
<feature type="non-terminal residue" evidence="1">
    <location>
        <position position="1"/>
    </location>
</feature>
<organism evidence="1">
    <name type="scientific">Nothobranchius korthausae</name>
    <dbReference type="NCBI Taxonomy" id="1143690"/>
    <lineage>
        <taxon>Eukaryota</taxon>
        <taxon>Metazoa</taxon>
        <taxon>Chordata</taxon>
        <taxon>Craniata</taxon>
        <taxon>Vertebrata</taxon>
        <taxon>Euteleostomi</taxon>
        <taxon>Actinopterygii</taxon>
        <taxon>Neopterygii</taxon>
        <taxon>Teleostei</taxon>
        <taxon>Neoteleostei</taxon>
        <taxon>Acanthomorphata</taxon>
        <taxon>Ovalentaria</taxon>
        <taxon>Atherinomorphae</taxon>
        <taxon>Cyprinodontiformes</taxon>
        <taxon>Nothobranchiidae</taxon>
        <taxon>Nothobranchius</taxon>
    </lineage>
</organism>
<protein>
    <submittedName>
        <fullName evidence="1">Uncharacterized protein</fullName>
    </submittedName>
</protein>